<dbReference type="NCBIfam" id="TIGR02479">
    <property type="entry name" value="FliA_WhiG"/>
    <property type="match status" value="1"/>
</dbReference>
<dbReference type="GO" id="GO:0006352">
    <property type="term" value="P:DNA-templated transcription initiation"/>
    <property type="evidence" value="ECO:0007669"/>
    <property type="project" value="InterPro"/>
</dbReference>
<dbReference type="GO" id="GO:0016987">
    <property type="term" value="F:sigma factor activity"/>
    <property type="evidence" value="ECO:0007669"/>
    <property type="project" value="UniProtKB-KW"/>
</dbReference>
<proteinExistence type="predicted"/>
<evidence type="ECO:0000313" key="6">
    <source>
        <dbReference type="EMBL" id="PWB68694.1"/>
    </source>
</evidence>
<dbReference type="CDD" id="cd06171">
    <property type="entry name" value="Sigma70_r4"/>
    <property type="match status" value="1"/>
</dbReference>
<dbReference type="InterPro" id="IPR013324">
    <property type="entry name" value="RNA_pol_sigma_r3/r4-like"/>
</dbReference>
<dbReference type="Pfam" id="PF04545">
    <property type="entry name" value="Sigma70_r4"/>
    <property type="match status" value="1"/>
</dbReference>
<dbReference type="GO" id="GO:0003677">
    <property type="term" value="F:DNA binding"/>
    <property type="evidence" value="ECO:0007669"/>
    <property type="project" value="UniProtKB-KW"/>
</dbReference>
<dbReference type="Pfam" id="PF04542">
    <property type="entry name" value="Sigma70_r2"/>
    <property type="match status" value="1"/>
</dbReference>
<keyword evidence="4" id="KW-0804">Transcription</keyword>
<dbReference type="PANTHER" id="PTHR30385">
    <property type="entry name" value="SIGMA FACTOR F FLAGELLAR"/>
    <property type="match status" value="1"/>
</dbReference>
<sequence length="300" mass="34474">MVRTKKRTLPKRTRKPRAIAAAARKTVKVNAQPVVLVEAPKKVKKWDVTARDWNRYRNCMSDENRQMLLNKYLPLVRTVAARMAMGFPRSVDLSDLINTGVIGLIEAFGHFDASRGVKFETYAVPRIRGAILDELRALDWVPRSTRARSREMEKAMVELENKLGRPPEKAELAKFMKISEEELHLAIDDVSSTNILSLDEVIYREDDNRQVPRVETVKDHATHTILGEIEKGELRSFLIVAMDRLTEQEKLVIALYYFEELTLKEIGEVMSISESRVSQIHTRAVMKLRNMVREKFALTA</sequence>
<reference evidence="6 7" key="1">
    <citation type="journal article" date="2018" name="ISME J.">
        <title>A methanotrophic archaeon couples anaerobic oxidation of methane to Fe(III) reduction.</title>
        <authorList>
            <person name="Cai C."/>
            <person name="Leu A.O."/>
            <person name="Xie G.J."/>
            <person name="Guo J."/>
            <person name="Feng Y."/>
            <person name="Zhao J.X."/>
            <person name="Tyson G.W."/>
            <person name="Yuan Z."/>
            <person name="Hu S."/>
        </authorList>
    </citation>
    <scope>NUCLEOTIDE SEQUENCE [LARGE SCALE GENOMIC DNA]</scope>
    <source>
        <strain evidence="6">FeB_12</strain>
    </source>
</reference>
<dbReference type="Gene3D" id="1.20.140.160">
    <property type="match status" value="1"/>
</dbReference>
<dbReference type="InterPro" id="IPR000943">
    <property type="entry name" value="RNA_pol_sigma70"/>
</dbReference>
<keyword evidence="2" id="KW-0731">Sigma factor</keyword>
<dbReference type="Gene3D" id="1.10.1740.10">
    <property type="match status" value="1"/>
</dbReference>
<dbReference type="InterPro" id="IPR007627">
    <property type="entry name" value="RNA_pol_sigma70_r2"/>
</dbReference>
<protein>
    <submittedName>
        <fullName evidence="6">RNA polymerase sigma factor WhiG</fullName>
    </submittedName>
</protein>
<dbReference type="Proteomes" id="UP000250918">
    <property type="component" value="Unassembled WGS sequence"/>
</dbReference>
<dbReference type="InterPro" id="IPR007624">
    <property type="entry name" value="RNA_pol_sigma70_r3"/>
</dbReference>
<keyword evidence="1" id="KW-0805">Transcription regulation</keyword>
<accession>A0A855X3J0</accession>
<dbReference type="AlphaFoldDB" id="A0A855X3J0"/>
<dbReference type="NCBIfam" id="TIGR02937">
    <property type="entry name" value="sigma70-ECF"/>
    <property type="match status" value="1"/>
</dbReference>
<dbReference type="Pfam" id="PF04539">
    <property type="entry name" value="Sigma70_r3"/>
    <property type="match status" value="1"/>
</dbReference>
<dbReference type="SUPFAM" id="SSF88659">
    <property type="entry name" value="Sigma3 and sigma4 domains of RNA polymerase sigma factors"/>
    <property type="match status" value="2"/>
</dbReference>
<dbReference type="PIRSF" id="PIRSF000770">
    <property type="entry name" value="RNA_pol_sigma-SigE/K"/>
    <property type="match status" value="1"/>
</dbReference>
<evidence type="ECO:0000256" key="3">
    <source>
        <dbReference type="ARBA" id="ARBA00023125"/>
    </source>
</evidence>
<evidence type="ECO:0000256" key="1">
    <source>
        <dbReference type="ARBA" id="ARBA00023015"/>
    </source>
</evidence>
<dbReference type="NCBIfam" id="NF005413">
    <property type="entry name" value="PRK06986.1"/>
    <property type="match status" value="1"/>
</dbReference>
<feature type="domain" description="RNA polymerase sigma-70" evidence="5">
    <location>
        <begin position="262"/>
        <end position="288"/>
    </location>
</feature>
<dbReference type="PRINTS" id="PR00046">
    <property type="entry name" value="SIGMA70FCT"/>
</dbReference>
<dbReference type="PROSITE" id="PS00716">
    <property type="entry name" value="SIGMA70_2"/>
    <property type="match status" value="1"/>
</dbReference>
<dbReference type="InterPro" id="IPR007630">
    <property type="entry name" value="RNA_pol_sigma70_r4"/>
</dbReference>
<keyword evidence="3" id="KW-0238">DNA-binding</keyword>
<organism evidence="6 7">
    <name type="scientific">candidate division GN15 bacterium</name>
    <dbReference type="NCBI Taxonomy" id="2072418"/>
    <lineage>
        <taxon>Bacteria</taxon>
        <taxon>candidate division GN15</taxon>
    </lineage>
</organism>
<dbReference type="SUPFAM" id="SSF88946">
    <property type="entry name" value="Sigma2 domain of RNA polymerase sigma factors"/>
    <property type="match status" value="1"/>
</dbReference>
<gene>
    <name evidence="6" type="ORF">C3F09_11125</name>
</gene>
<dbReference type="PANTHER" id="PTHR30385:SF7">
    <property type="entry name" value="RNA POLYMERASE SIGMA FACTOR FLIA"/>
    <property type="match status" value="1"/>
</dbReference>
<evidence type="ECO:0000259" key="5">
    <source>
        <dbReference type="PROSITE" id="PS00716"/>
    </source>
</evidence>
<dbReference type="EMBL" id="PQAP01000193">
    <property type="protein sequence ID" value="PWB68694.1"/>
    <property type="molecule type" value="Genomic_DNA"/>
</dbReference>
<evidence type="ECO:0000256" key="2">
    <source>
        <dbReference type="ARBA" id="ARBA00023082"/>
    </source>
</evidence>
<comment type="caution">
    <text evidence="6">The sequence shown here is derived from an EMBL/GenBank/DDBJ whole genome shotgun (WGS) entry which is preliminary data.</text>
</comment>
<dbReference type="InterPro" id="IPR013325">
    <property type="entry name" value="RNA_pol_sigma_r2"/>
</dbReference>
<dbReference type="InterPro" id="IPR014284">
    <property type="entry name" value="RNA_pol_sigma-70_dom"/>
</dbReference>
<name>A0A855X3J0_9BACT</name>
<dbReference type="GO" id="GO:0003899">
    <property type="term" value="F:DNA-directed RNA polymerase activity"/>
    <property type="evidence" value="ECO:0007669"/>
    <property type="project" value="InterPro"/>
</dbReference>
<evidence type="ECO:0000256" key="4">
    <source>
        <dbReference type="ARBA" id="ARBA00023163"/>
    </source>
</evidence>
<evidence type="ECO:0000313" key="7">
    <source>
        <dbReference type="Proteomes" id="UP000250918"/>
    </source>
</evidence>
<dbReference type="InterPro" id="IPR012845">
    <property type="entry name" value="RNA_pol_sigma_FliA_WhiG"/>
</dbReference>